<dbReference type="EMBL" id="CP011112">
    <property type="protein sequence ID" value="AKU15488.1"/>
    <property type="molecule type" value="Genomic_DNA"/>
</dbReference>
<dbReference type="PATRIC" id="fig|571913.6.peg.1174"/>
<proteinExistence type="predicted"/>
<organism evidence="1 2">
    <name type="scientific">Luteipulveratus mongoliensis</name>
    <dbReference type="NCBI Taxonomy" id="571913"/>
    <lineage>
        <taxon>Bacteria</taxon>
        <taxon>Bacillati</taxon>
        <taxon>Actinomycetota</taxon>
        <taxon>Actinomycetes</taxon>
        <taxon>Micrococcales</taxon>
        <taxon>Dermacoccaceae</taxon>
        <taxon>Luteipulveratus</taxon>
    </lineage>
</organism>
<gene>
    <name evidence="1" type="ORF">VV02_05760</name>
</gene>
<dbReference type="Proteomes" id="UP000066480">
    <property type="component" value="Chromosome"/>
</dbReference>
<dbReference type="OrthoDB" id="3731485at2"/>
<evidence type="ECO:0000313" key="2">
    <source>
        <dbReference type="Proteomes" id="UP000066480"/>
    </source>
</evidence>
<keyword evidence="2" id="KW-1185">Reference proteome</keyword>
<evidence type="ECO:0000313" key="1">
    <source>
        <dbReference type="EMBL" id="AKU15488.1"/>
    </source>
</evidence>
<dbReference type="KEGG" id="lmoi:VV02_05760"/>
<accession>A0A0K1JFX6</accession>
<dbReference type="RefSeq" id="WP_052590392.1">
    <property type="nucleotide sequence ID" value="NZ_CP011112.1"/>
</dbReference>
<sequence>MLDYLLVFPDRAVAETVAEELTEDDFPLVRVVREALAGEDDSEAHDWAVHVQVETLKDAAGAPARALSERFSALAQERGGWLDQGA</sequence>
<reference evidence="1 2" key="1">
    <citation type="submission" date="2015-03" db="EMBL/GenBank/DDBJ databases">
        <title>Luteipulveratus halotolerans sp. nov., a novel actinobacterium (Dermacoccaceae) from Sarawak, Malaysia.</title>
        <authorList>
            <person name="Juboi H."/>
            <person name="Basik A."/>
            <person name="Shamsul S.S."/>
            <person name="Arnold P."/>
            <person name="Schmitt E.K."/>
            <person name="Sanglier J.-J."/>
            <person name="Yeo T."/>
        </authorList>
    </citation>
    <scope>NUCLEOTIDE SEQUENCE [LARGE SCALE GENOMIC DNA]</scope>
    <source>
        <strain evidence="1 2">MN07-A0370</strain>
    </source>
</reference>
<dbReference type="STRING" id="571913.VV02_05760"/>
<name>A0A0K1JFX6_9MICO</name>
<dbReference type="AlphaFoldDB" id="A0A0K1JFX6"/>
<protein>
    <submittedName>
        <fullName evidence="1">Uncharacterized protein</fullName>
    </submittedName>
</protein>